<proteinExistence type="predicted"/>
<organism evidence="2 3">
    <name type="scientific">Streptomyces aidingensis</name>
    <dbReference type="NCBI Taxonomy" id="910347"/>
    <lineage>
        <taxon>Bacteria</taxon>
        <taxon>Bacillati</taxon>
        <taxon>Actinomycetota</taxon>
        <taxon>Actinomycetes</taxon>
        <taxon>Kitasatosporales</taxon>
        <taxon>Streptomycetaceae</taxon>
        <taxon>Streptomyces</taxon>
    </lineage>
</organism>
<dbReference type="Pfam" id="PF04149">
    <property type="entry name" value="DUF397"/>
    <property type="match status" value="1"/>
</dbReference>
<accession>A0A1I1FQV3</accession>
<dbReference type="EMBL" id="FOLM01000001">
    <property type="protein sequence ID" value="SFC01651.1"/>
    <property type="molecule type" value="Genomic_DNA"/>
</dbReference>
<dbReference type="OrthoDB" id="3436866at2"/>
<evidence type="ECO:0000313" key="3">
    <source>
        <dbReference type="Proteomes" id="UP000199207"/>
    </source>
</evidence>
<protein>
    <recommendedName>
        <fullName evidence="1">DUF397 domain-containing protein</fullName>
    </recommendedName>
</protein>
<evidence type="ECO:0000259" key="1">
    <source>
        <dbReference type="Pfam" id="PF04149"/>
    </source>
</evidence>
<dbReference type="Proteomes" id="UP000199207">
    <property type="component" value="Unassembled WGS sequence"/>
</dbReference>
<evidence type="ECO:0000313" key="2">
    <source>
        <dbReference type="EMBL" id="SFC01651.1"/>
    </source>
</evidence>
<dbReference type="InterPro" id="IPR007278">
    <property type="entry name" value="DUF397"/>
</dbReference>
<dbReference type="RefSeq" id="WP_093837170.1">
    <property type="nucleotide sequence ID" value="NZ_FOLM01000001.1"/>
</dbReference>
<gene>
    <name evidence="2" type="ORF">SAMN05421773_101832</name>
</gene>
<keyword evidence="3" id="KW-1185">Reference proteome</keyword>
<dbReference type="STRING" id="910347.SAMN05421773_101832"/>
<feature type="domain" description="DUF397" evidence="1">
    <location>
        <begin position="7"/>
        <end position="61"/>
    </location>
</feature>
<sequence>MREYGVAWQRSSRCQEASNCVELGHGPRGCGTEVLIRESAEPGTVLAASTVRLRALLVSIKGGTLPG</sequence>
<name>A0A1I1FQV3_9ACTN</name>
<dbReference type="AlphaFoldDB" id="A0A1I1FQV3"/>
<reference evidence="2 3" key="1">
    <citation type="submission" date="2016-10" db="EMBL/GenBank/DDBJ databases">
        <authorList>
            <person name="de Groot N.N."/>
        </authorList>
    </citation>
    <scope>NUCLEOTIDE SEQUENCE [LARGE SCALE GENOMIC DNA]</scope>
    <source>
        <strain evidence="2 3">CGMCC 4.5739</strain>
    </source>
</reference>